<feature type="compositionally biased region" description="Polar residues" evidence="1">
    <location>
        <begin position="269"/>
        <end position="303"/>
    </location>
</feature>
<keyword evidence="3" id="KW-1185">Reference proteome</keyword>
<sequence length="351" mass="37478">MEQGVPRTLVTNKLSTERGLKENNARLRAFNDGQLPKDTRGIANHFWDVDPGYAEEAALFAEMKALRTRVVAHCVNSNKKKFKTEATAFLRDVVQHLPENPMQVPGSRSSIMTNLVSGAPGNFSAPTPSTPGLGRVPHQGHPSSVESFPAHQARALAFALGDQHALPPPLPATPSPFSAGGHRITMSVGNPPLPIVNLHAAHQAHDQALAELYALPRPPLFPATPSTPSSGGHRIVMSAGTPSLSTPELLAIPHSQKRAGEDAWGDSPQFYSSPGHSPASCNTPETSSHTRYISTPHNRSSYPSFVLGPPETPSPRKSAQKSPGAAYLSGNYCARRSLPQRFPARPSALPS</sequence>
<evidence type="ECO:0000313" key="2">
    <source>
        <dbReference type="EMBL" id="KAJ7350918.1"/>
    </source>
</evidence>
<feature type="region of interest" description="Disordered" evidence="1">
    <location>
        <begin position="221"/>
        <end position="326"/>
    </location>
</feature>
<protein>
    <submittedName>
        <fullName evidence="2">Uncharacterized protein</fullName>
    </submittedName>
</protein>
<name>A0AAD7ETW8_9AGAR</name>
<reference evidence="2" key="1">
    <citation type="submission" date="2023-03" db="EMBL/GenBank/DDBJ databases">
        <title>Massive genome expansion in bonnet fungi (Mycena s.s.) driven by repeated elements and novel gene families across ecological guilds.</title>
        <authorList>
            <consortium name="Lawrence Berkeley National Laboratory"/>
            <person name="Harder C.B."/>
            <person name="Miyauchi S."/>
            <person name="Viragh M."/>
            <person name="Kuo A."/>
            <person name="Thoen E."/>
            <person name="Andreopoulos B."/>
            <person name="Lu D."/>
            <person name="Skrede I."/>
            <person name="Drula E."/>
            <person name="Henrissat B."/>
            <person name="Morin E."/>
            <person name="Kohler A."/>
            <person name="Barry K."/>
            <person name="LaButti K."/>
            <person name="Morin E."/>
            <person name="Salamov A."/>
            <person name="Lipzen A."/>
            <person name="Mereny Z."/>
            <person name="Hegedus B."/>
            <person name="Baldrian P."/>
            <person name="Stursova M."/>
            <person name="Weitz H."/>
            <person name="Taylor A."/>
            <person name="Grigoriev I.V."/>
            <person name="Nagy L.G."/>
            <person name="Martin F."/>
            <person name="Kauserud H."/>
        </authorList>
    </citation>
    <scope>NUCLEOTIDE SEQUENCE</scope>
    <source>
        <strain evidence="2">CBHHK002</strain>
    </source>
</reference>
<accession>A0AAD7ETW8</accession>
<proteinExistence type="predicted"/>
<organism evidence="2 3">
    <name type="scientific">Mycena albidolilacea</name>
    <dbReference type="NCBI Taxonomy" id="1033008"/>
    <lineage>
        <taxon>Eukaryota</taxon>
        <taxon>Fungi</taxon>
        <taxon>Dikarya</taxon>
        <taxon>Basidiomycota</taxon>
        <taxon>Agaricomycotina</taxon>
        <taxon>Agaricomycetes</taxon>
        <taxon>Agaricomycetidae</taxon>
        <taxon>Agaricales</taxon>
        <taxon>Marasmiineae</taxon>
        <taxon>Mycenaceae</taxon>
        <taxon>Mycena</taxon>
    </lineage>
</organism>
<dbReference type="AlphaFoldDB" id="A0AAD7ETW8"/>
<dbReference type="Proteomes" id="UP001218218">
    <property type="component" value="Unassembled WGS sequence"/>
</dbReference>
<evidence type="ECO:0000256" key="1">
    <source>
        <dbReference type="SAM" id="MobiDB-lite"/>
    </source>
</evidence>
<gene>
    <name evidence="2" type="ORF">DFH08DRAFT_1079003</name>
</gene>
<comment type="caution">
    <text evidence="2">The sequence shown here is derived from an EMBL/GenBank/DDBJ whole genome shotgun (WGS) entry which is preliminary data.</text>
</comment>
<dbReference type="EMBL" id="JARIHO010000014">
    <property type="protein sequence ID" value="KAJ7350918.1"/>
    <property type="molecule type" value="Genomic_DNA"/>
</dbReference>
<evidence type="ECO:0000313" key="3">
    <source>
        <dbReference type="Proteomes" id="UP001218218"/>
    </source>
</evidence>